<name>A0AAV2IC76_LYMST</name>
<organism evidence="6 7">
    <name type="scientific">Lymnaea stagnalis</name>
    <name type="common">Great pond snail</name>
    <name type="synonym">Helix stagnalis</name>
    <dbReference type="NCBI Taxonomy" id="6523"/>
    <lineage>
        <taxon>Eukaryota</taxon>
        <taxon>Metazoa</taxon>
        <taxon>Spiralia</taxon>
        <taxon>Lophotrochozoa</taxon>
        <taxon>Mollusca</taxon>
        <taxon>Gastropoda</taxon>
        <taxon>Heterobranchia</taxon>
        <taxon>Euthyneura</taxon>
        <taxon>Panpulmonata</taxon>
        <taxon>Hygrophila</taxon>
        <taxon>Lymnaeoidea</taxon>
        <taxon>Lymnaeidae</taxon>
        <taxon>Lymnaea</taxon>
    </lineage>
</organism>
<accession>A0AAV2IC76</accession>
<keyword evidence="5" id="KW-0732">Signal</keyword>
<dbReference type="Pfam" id="PF14704">
    <property type="entry name" value="DERM"/>
    <property type="match status" value="1"/>
</dbReference>
<evidence type="ECO:0000256" key="3">
    <source>
        <dbReference type="ARBA" id="ARBA00022525"/>
    </source>
</evidence>
<dbReference type="Proteomes" id="UP001497497">
    <property type="component" value="Unassembled WGS sequence"/>
</dbReference>
<comment type="similarity">
    <text evidence="2">Belongs to the dermatopontin family.</text>
</comment>
<evidence type="ECO:0000256" key="1">
    <source>
        <dbReference type="ARBA" id="ARBA00004613"/>
    </source>
</evidence>
<feature type="signal peptide" evidence="5">
    <location>
        <begin position="1"/>
        <end position="19"/>
    </location>
</feature>
<dbReference type="GO" id="GO:0005576">
    <property type="term" value="C:extracellular region"/>
    <property type="evidence" value="ECO:0007669"/>
    <property type="project" value="UniProtKB-SubCell"/>
</dbReference>
<evidence type="ECO:0000256" key="4">
    <source>
        <dbReference type="ARBA" id="ARBA00023157"/>
    </source>
</evidence>
<sequence>MLLTKALLLLACAATTVHSLACFFSSDISCDTRNPGSSYRISCNGENSIIGLFTVEEYLIKRGKILTTMCIKVGTVHDCTSSGPLNNLGKDFVFNCPAGKAITDIRYTYDAKQDDGNFQFECCAIQGKIPTNCKSWNEGSRMIQMSRMANFKLPDALKPAITGINSTLVKRELIKELGSDYKTRVYDILMCSIP</sequence>
<keyword evidence="3" id="KW-0964">Secreted</keyword>
<evidence type="ECO:0000313" key="7">
    <source>
        <dbReference type="Proteomes" id="UP001497497"/>
    </source>
</evidence>
<dbReference type="InterPro" id="IPR026645">
    <property type="entry name" value="Dermatopontin"/>
</dbReference>
<gene>
    <name evidence="6" type="ORF">GSLYS_00017953001</name>
</gene>
<feature type="chain" id="PRO_5043472222" evidence="5">
    <location>
        <begin position="20"/>
        <end position="194"/>
    </location>
</feature>
<proteinExistence type="inferred from homology"/>
<keyword evidence="7" id="KW-1185">Reference proteome</keyword>
<evidence type="ECO:0000256" key="5">
    <source>
        <dbReference type="SAM" id="SignalP"/>
    </source>
</evidence>
<comment type="caution">
    <text evidence="6">The sequence shown here is derived from an EMBL/GenBank/DDBJ whole genome shotgun (WGS) entry which is preliminary data.</text>
</comment>
<evidence type="ECO:0000256" key="2">
    <source>
        <dbReference type="ARBA" id="ARBA00008712"/>
    </source>
</evidence>
<keyword evidence="4" id="KW-1015">Disulfide bond</keyword>
<comment type="subcellular location">
    <subcellularLocation>
        <location evidence="1">Secreted</location>
    </subcellularLocation>
</comment>
<protein>
    <submittedName>
        <fullName evidence="6">Uncharacterized protein</fullName>
    </submittedName>
</protein>
<dbReference type="AlphaFoldDB" id="A0AAV2IC76"/>
<dbReference type="EMBL" id="CAXITT010000621">
    <property type="protein sequence ID" value="CAL1544440.1"/>
    <property type="molecule type" value="Genomic_DNA"/>
</dbReference>
<evidence type="ECO:0000313" key="6">
    <source>
        <dbReference type="EMBL" id="CAL1544440.1"/>
    </source>
</evidence>
<reference evidence="6 7" key="1">
    <citation type="submission" date="2024-04" db="EMBL/GenBank/DDBJ databases">
        <authorList>
            <consortium name="Genoscope - CEA"/>
            <person name="William W."/>
        </authorList>
    </citation>
    <scope>NUCLEOTIDE SEQUENCE [LARGE SCALE GENOMIC DNA]</scope>
</reference>